<keyword evidence="5" id="KW-0067">ATP-binding</keyword>
<dbReference type="InterPro" id="IPR014001">
    <property type="entry name" value="Helicase_ATP-bd"/>
</dbReference>
<evidence type="ECO:0000256" key="2">
    <source>
        <dbReference type="ARBA" id="ARBA00022741"/>
    </source>
</evidence>
<dbReference type="InterPro" id="IPR038718">
    <property type="entry name" value="SNF2-like_sf"/>
</dbReference>
<dbReference type="PROSITE" id="PS51192">
    <property type="entry name" value="HELICASE_ATP_BIND_1"/>
    <property type="match status" value="1"/>
</dbReference>
<feature type="region of interest" description="Disordered" evidence="7">
    <location>
        <begin position="267"/>
        <end position="306"/>
    </location>
</feature>
<dbReference type="OMA" id="QQETCEN"/>
<dbReference type="CDD" id="cd18793">
    <property type="entry name" value="SF2_C_SNF"/>
    <property type="match status" value="1"/>
</dbReference>
<dbReference type="EMBL" id="LNRQ01000002">
    <property type="protein sequence ID" value="KZN07478.1"/>
    <property type="molecule type" value="Genomic_DNA"/>
</dbReference>
<dbReference type="STRING" id="79200.A0A166F8N3"/>
<dbReference type="OrthoDB" id="2020972at2759"/>
<evidence type="ECO:0000259" key="8">
    <source>
        <dbReference type="PROSITE" id="PS51192"/>
    </source>
</evidence>
<dbReference type="PANTHER" id="PTHR45821">
    <property type="entry name" value="SNF2 DOMAIN-CONTAINING PROTEIN CLASSY 2-RELATED"/>
    <property type="match status" value="1"/>
</dbReference>
<keyword evidence="2" id="KW-0547">Nucleotide-binding</keyword>
<evidence type="ECO:0000259" key="9">
    <source>
        <dbReference type="PROSITE" id="PS51194"/>
    </source>
</evidence>
<organism evidence="10">
    <name type="scientific">Daucus carota subsp. sativus</name>
    <name type="common">Carrot</name>
    <dbReference type="NCBI Taxonomy" id="79200"/>
    <lineage>
        <taxon>Eukaryota</taxon>
        <taxon>Viridiplantae</taxon>
        <taxon>Streptophyta</taxon>
        <taxon>Embryophyta</taxon>
        <taxon>Tracheophyta</taxon>
        <taxon>Spermatophyta</taxon>
        <taxon>Magnoliopsida</taxon>
        <taxon>eudicotyledons</taxon>
        <taxon>Gunneridae</taxon>
        <taxon>Pentapetalae</taxon>
        <taxon>asterids</taxon>
        <taxon>campanulids</taxon>
        <taxon>Apiales</taxon>
        <taxon>Apiaceae</taxon>
        <taxon>Apioideae</taxon>
        <taxon>Scandiceae</taxon>
        <taxon>Daucinae</taxon>
        <taxon>Daucus</taxon>
        <taxon>Daucus sect. Daucus</taxon>
    </lineage>
</organism>
<evidence type="ECO:0000313" key="10">
    <source>
        <dbReference type="EMBL" id="KZN07478.1"/>
    </source>
</evidence>
<evidence type="ECO:0000256" key="5">
    <source>
        <dbReference type="ARBA" id="ARBA00022840"/>
    </source>
</evidence>
<dbReference type="InterPro" id="IPR027417">
    <property type="entry name" value="P-loop_NTPase"/>
</dbReference>
<evidence type="ECO:0000256" key="3">
    <source>
        <dbReference type="ARBA" id="ARBA00022801"/>
    </source>
</evidence>
<dbReference type="SMART" id="SM00490">
    <property type="entry name" value="HELICc"/>
    <property type="match status" value="1"/>
</dbReference>
<feature type="domain" description="Helicase C-terminal" evidence="9">
    <location>
        <begin position="879"/>
        <end position="1031"/>
    </location>
</feature>
<keyword evidence="3" id="KW-0378">Hydrolase</keyword>
<dbReference type="InterPro" id="IPR000330">
    <property type="entry name" value="SNF2_N"/>
</dbReference>
<dbReference type="Gene3D" id="3.40.50.300">
    <property type="entry name" value="P-loop containing nucleotide triphosphate hydrolases"/>
    <property type="match status" value="1"/>
</dbReference>
<dbReference type="GO" id="GO:0005634">
    <property type="term" value="C:nucleus"/>
    <property type="evidence" value="ECO:0007669"/>
    <property type="project" value="UniProtKB-SubCell"/>
</dbReference>
<protein>
    <submittedName>
        <fullName evidence="10">Uncharacterized protein</fullName>
    </submittedName>
</protein>
<proteinExistence type="predicted"/>
<dbReference type="Gramene" id="KZN07478">
    <property type="protein sequence ID" value="KZN07478"/>
    <property type="gene ID" value="DCAR_008315"/>
</dbReference>
<feature type="compositionally biased region" description="Polar residues" evidence="7">
    <location>
        <begin position="232"/>
        <end position="244"/>
    </location>
</feature>
<dbReference type="Pfam" id="PF00271">
    <property type="entry name" value="Helicase_C"/>
    <property type="match status" value="1"/>
</dbReference>
<dbReference type="InterPro" id="IPR049730">
    <property type="entry name" value="SNF2/RAD54-like_C"/>
</dbReference>
<gene>
    <name evidence="10" type="ORF">DCAR_008315</name>
</gene>
<dbReference type="Gene3D" id="3.40.50.10810">
    <property type="entry name" value="Tandem AAA-ATPase domain"/>
    <property type="match status" value="1"/>
</dbReference>
<reference evidence="10" key="1">
    <citation type="journal article" date="2016" name="Nat. Genet.">
        <title>A high-quality carrot genome assembly provides new insights into carotenoid accumulation and asterid genome evolution.</title>
        <authorList>
            <person name="Iorizzo M."/>
            <person name="Ellison S."/>
            <person name="Senalik D."/>
            <person name="Zeng P."/>
            <person name="Satapoomin P."/>
            <person name="Huang J."/>
            <person name="Bowman M."/>
            <person name="Iovene M."/>
            <person name="Sanseverino W."/>
            <person name="Cavagnaro P."/>
            <person name="Yildiz M."/>
            <person name="Macko-Podgorni A."/>
            <person name="Moranska E."/>
            <person name="Grzebelus E."/>
            <person name="Grzebelus D."/>
            <person name="Ashrafi H."/>
            <person name="Zheng Z."/>
            <person name="Cheng S."/>
            <person name="Spooner D."/>
            <person name="Van Deynze A."/>
            <person name="Simon P."/>
        </authorList>
    </citation>
    <scope>NUCLEOTIDE SEQUENCE [LARGE SCALE GENOMIC DNA]</scope>
    <source>
        <tissue evidence="10">Leaf</tissue>
    </source>
</reference>
<feature type="compositionally biased region" description="Basic and acidic residues" evidence="7">
    <location>
        <begin position="178"/>
        <end position="231"/>
    </location>
</feature>
<dbReference type="GO" id="GO:0005524">
    <property type="term" value="F:ATP binding"/>
    <property type="evidence" value="ECO:0007669"/>
    <property type="project" value="UniProtKB-KW"/>
</dbReference>
<keyword evidence="6" id="KW-0539">Nucleus</keyword>
<dbReference type="KEGG" id="dcr:108207843"/>
<evidence type="ECO:0000256" key="7">
    <source>
        <dbReference type="SAM" id="MobiDB-lite"/>
    </source>
</evidence>
<accession>A0A166F8N3</accession>
<dbReference type="SUPFAM" id="SSF52540">
    <property type="entry name" value="P-loop containing nucleoside triphosphate hydrolases"/>
    <property type="match status" value="2"/>
</dbReference>
<feature type="compositionally biased region" description="Basic and acidic residues" evidence="7">
    <location>
        <begin position="282"/>
        <end position="303"/>
    </location>
</feature>
<feature type="region of interest" description="Disordered" evidence="7">
    <location>
        <begin position="161"/>
        <end position="246"/>
    </location>
</feature>
<dbReference type="GO" id="GO:0004386">
    <property type="term" value="F:helicase activity"/>
    <property type="evidence" value="ECO:0007669"/>
    <property type="project" value="UniProtKB-KW"/>
</dbReference>
<dbReference type="InterPro" id="IPR044567">
    <property type="entry name" value="CLSY/DRD1"/>
</dbReference>
<name>A0A166F8N3_DAUCS</name>
<evidence type="ECO:0000256" key="4">
    <source>
        <dbReference type="ARBA" id="ARBA00022806"/>
    </source>
</evidence>
<feature type="region of interest" description="Disordered" evidence="7">
    <location>
        <begin position="38"/>
        <end position="59"/>
    </location>
</feature>
<dbReference type="GO" id="GO:0080188">
    <property type="term" value="P:gene silencing by siRNA-directed DNA methylation"/>
    <property type="evidence" value="ECO:0007669"/>
    <property type="project" value="InterPro"/>
</dbReference>
<dbReference type="GO" id="GO:0016787">
    <property type="term" value="F:hydrolase activity"/>
    <property type="evidence" value="ECO:0007669"/>
    <property type="project" value="UniProtKB-KW"/>
</dbReference>
<dbReference type="PROSITE" id="PS51194">
    <property type="entry name" value="HELICASE_CTER"/>
    <property type="match status" value="1"/>
</dbReference>
<dbReference type="SMART" id="SM00487">
    <property type="entry name" value="DEXDc"/>
    <property type="match status" value="1"/>
</dbReference>
<dbReference type="InterPro" id="IPR001650">
    <property type="entry name" value="Helicase_C-like"/>
</dbReference>
<dbReference type="PANTHER" id="PTHR45821:SF5">
    <property type="entry name" value="SNF2 DOMAIN-CONTAINING PROTEIN CLASSY 4"/>
    <property type="match status" value="1"/>
</dbReference>
<feature type="domain" description="Helicase ATP-binding" evidence="8">
    <location>
        <begin position="546"/>
        <end position="750"/>
    </location>
</feature>
<comment type="caution">
    <text evidence="10">The sequence shown here is derived from an EMBL/GenBank/DDBJ whole genome shotgun (WGS) entry which is preliminary data.</text>
</comment>
<dbReference type="Pfam" id="PF00176">
    <property type="entry name" value="SNF2-rel_dom"/>
    <property type="match status" value="1"/>
</dbReference>
<dbReference type="AlphaFoldDB" id="A0A166F8N3"/>
<sequence length="1083" mass="122828">MKKTRSLKEILVQLNASKKCVGKRLRADSSSIEKLPIGRRRRLRSGRDQVSEQESSGVSPVECVDVHDDLDFSGGGGKKCESSCSLKSSKNGKRDDLRMNVRRNCRVSDDEEDLEIICEVFNSPHAKVVKIEGDDEHEHVLEKGMDVLKFVEEKKHEVSNDSLVCDAPMSNDDNNDDDDKKKKGGDDDEGNGERKSFSDNESDNRSGNLNKERRIEIMNKSNVKNEVKKSTTDSQGVVNRLRSSSAKETEMMAINIINPITPEEFDEMSFSSESDNGDNSDDNSRNNSNEHESCEEDVCKESGESQIVAKSNEHEIVEVTTTKSTDKVVPLNAKNVSQILANSLLDVGEGQLENFTATHGIEPVKETSVYKFRFTDEDLEPVEKSEFEKEIEKLFAEMDMHLTSEQIGSAPLEDVDTGALITAQTDCATLCSRGIHHLVFKEEVGTVCKYCSHVEREIRYILPSLSKPSSRRREKNSFAEAECPFLPDHFQITGAENHVSKNYKTTGTVWDLIPGTKSTMYEHQREGFEFIWKNIAGGIMIEDLEKPLSSSGSGCIISHAPGTGKTRLTLVFLQSFMRMYPESKPVIIAPKSLLLTWEEEFKKWNVDIPFHNLNNLELSGQENAAAVGLSKKGRSSKNNETVTRLVKLFSWKLDKSILGITYGLFEKLVGSETRKVGDCSNPVVQQMGKSLLKLPSLLVLDEGHTPRNNGSYIYRSLFEVETERRIILSGTPFQNNFKELHNTLRLVNPKFSKTSKTEWASLTKKLKKLKEIISPFVHIHKGRILQENCPGLNDAMILLRPTNLQQTLLDLLIDLVKPREQEQRTNYLQFSHVLSIVSVHPSLLPDSWFQEDQFSAYRDRLERLKNDPYSGAKTKFVIELCRLSEALDEKVLIFSQFIDPLVFIREQLQTQFKWLEGREVLYMHGSLEPKQRQSLITALNDPKSKVRVLLASIKACSEGIHLVGASRVVFLDVVWNPSVERQAISRAYRIGQKKIVYTYHLIAGKMEVDKYKRQIQKDRFSDMVFSCKDGVGSCKENIPSKVFEDKILEEMFQRNDKLGGMFEKILYQPRESDLVDSFDLVEK</sequence>
<evidence type="ECO:0000256" key="1">
    <source>
        <dbReference type="ARBA" id="ARBA00004123"/>
    </source>
</evidence>
<evidence type="ECO:0000256" key="6">
    <source>
        <dbReference type="ARBA" id="ARBA00023242"/>
    </source>
</evidence>
<comment type="subcellular location">
    <subcellularLocation>
        <location evidence="1">Nucleus</location>
    </subcellularLocation>
</comment>
<keyword evidence="4" id="KW-0347">Helicase</keyword>